<dbReference type="GO" id="GO:0008270">
    <property type="term" value="F:zinc ion binding"/>
    <property type="evidence" value="ECO:0007669"/>
    <property type="project" value="UniProtKB-KW"/>
</dbReference>
<keyword evidence="5" id="KW-0143">Chaperone</keyword>
<gene>
    <name evidence="7" type="ORF">UFOPK2788_00320</name>
</gene>
<dbReference type="InterPro" id="IPR036869">
    <property type="entry name" value="J_dom_sf"/>
</dbReference>
<evidence type="ECO:0000256" key="2">
    <source>
        <dbReference type="ARBA" id="ARBA00022737"/>
    </source>
</evidence>
<dbReference type="EMBL" id="CAEZYV010000031">
    <property type="protein sequence ID" value="CAB4733098.1"/>
    <property type="molecule type" value="Genomic_DNA"/>
</dbReference>
<dbReference type="GO" id="GO:0042026">
    <property type="term" value="P:protein refolding"/>
    <property type="evidence" value="ECO:0007669"/>
    <property type="project" value="TreeGrafter"/>
</dbReference>
<protein>
    <submittedName>
        <fullName evidence="7">Unannotated protein</fullName>
    </submittedName>
</protein>
<dbReference type="GO" id="GO:0005737">
    <property type="term" value="C:cytoplasm"/>
    <property type="evidence" value="ECO:0007669"/>
    <property type="project" value="TreeGrafter"/>
</dbReference>
<dbReference type="FunFam" id="2.60.260.20:FF:000005">
    <property type="entry name" value="Chaperone protein dnaJ 1, mitochondrial"/>
    <property type="match status" value="1"/>
</dbReference>
<dbReference type="SUPFAM" id="SSF46565">
    <property type="entry name" value="Chaperone J-domain"/>
    <property type="match status" value="1"/>
</dbReference>
<dbReference type="PROSITE" id="PS00636">
    <property type="entry name" value="DNAJ_1"/>
    <property type="match status" value="1"/>
</dbReference>
<evidence type="ECO:0000256" key="4">
    <source>
        <dbReference type="ARBA" id="ARBA00022833"/>
    </source>
</evidence>
<dbReference type="InterPro" id="IPR018253">
    <property type="entry name" value="DnaJ_domain_CS"/>
</dbReference>
<dbReference type="AlphaFoldDB" id="A0A6J6SEI8"/>
<evidence type="ECO:0000256" key="1">
    <source>
        <dbReference type="ARBA" id="ARBA00022723"/>
    </source>
</evidence>
<keyword evidence="4" id="KW-0862">Zinc</keyword>
<dbReference type="Gene3D" id="2.60.260.20">
    <property type="entry name" value="Urease metallochaperone UreE, N-terminal domain"/>
    <property type="match status" value="2"/>
</dbReference>
<keyword evidence="3" id="KW-0863">Zinc-finger</keyword>
<dbReference type="Gene3D" id="1.10.287.110">
    <property type="entry name" value="DnaJ domain"/>
    <property type="match status" value="1"/>
</dbReference>
<dbReference type="Pfam" id="PF01556">
    <property type="entry name" value="DnaJ_C"/>
    <property type="match status" value="1"/>
</dbReference>
<dbReference type="InterPro" id="IPR001623">
    <property type="entry name" value="DnaJ_domain"/>
</dbReference>
<feature type="domain" description="J" evidence="6">
    <location>
        <begin position="10"/>
        <end position="75"/>
    </location>
</feature>
<dbReference type="PROSITE" id="PS50076">
    <property type="entry name" value="DNAJ_2"/>
    <property type="match status" value="1"/>
</dbReference>
<evidence type="ECO:0000256" key="5">
    <source>
        <dbReference type="ARBA" id="ARBA00023186"/>
    </source>
</evidence>
<proteinExistence type="predicted"/>
<dbReference type="PANTHER" id="PTHR43096:SF52">
    <property type="entry name" value="DNAJ HOMOLOG 1, MITOCHONDRIAL-RELATED"/>
    <property type="match status" value="1"/>
</dbReference>
<dbReference type="InterPro" id="IPR008971">
    <property type="entry name" value="HSP40/DnaJ_pept-bd"/>
</dbReference>
<keyword evidence="2" id="KW-0677">Repeat</keyword>
<evidence type="ECO:0000313" key="7">
    <source>
        <dbReference type="EMBL" id="CAB4733098.1"/>
    </source>
</evidence>
<name>A0A6J6SEI8_9ZZZZ</name>
<dbReference type="CDD" id="cd06257">
    <property type="entry name" value="DnaJ"/>
    <property type="match status" value="1"/>
</dbReference>
<dbReference type="CDD" id="cd10747">
    <property type="entry name" value="DnaJ_C"/>
    <property type="match status" value="1"/>
</dbReference>
<dbReference type="Pfam" id="PF00226">
    <property type="entry name" value="DnaJ"/>
    <property type="match status" value="1"/>
</dbReference>
<dbReference type="PANTHER" id="PTHR43096">
    <property type="entry name" value="DNAJ HOMOLOG 1, MITOCHONDRIAL-RELATED"/>
    <property type="match status" value="1"/>
</dbReference>
<sequence>MAAKDLYEKDLYSILGVKKSDDAAAVKKQYRKLARELHPDKTKGDKKLEEKFKLVSEAYEVLSDDKKRAEYDEMRDAFKSGRIPQGGANMGGGFQNADFSDLFGGGGQDIFGTIFGGGRGPRRGQDLAAQTTISFRDSIFGTELDLKLAPQGGKANAVTTRIPAGINDGAKIKLRGRGGQGPAGPGDLFVTVNVVRHPVFSRSELNLLMTLPVTFTEAALGADIKVPTIDGDEVTVRIAPGTPSGRTLRVKSRGVKTARGTGDLLITVEVQVPQRVDGKAKEALEAFAKATAEFDPRADLAQKARA</sequence>
<reference evidence="7" key="1">
    <citation type="submission" date="2020-05" db="EMBL/GenBank/DDBJ databases">
        <authorList>
            <person name="Chiriac C."/>
            <person name="Salcher M."/>
            <person name="Ghai R."/>
            <person name="Kavagutti S V."/>
        </authorList>
    </citation>
    <scope>NUCLEOTIDE SEQUENCE</scope>
</reference>
<dbReference type="InterPro" id="IPR002939">
    <property type="entry name" value="DnaJ_C"/>
</dbReference>
<dbReference type="GO" id="GO:0051082">
    <property type="term" value="F:unfolded protein binding"/>
    <property type="evidence" value="ECO:0007669"/>
    <property type="project" value="InterPro"/>
</dbReference>
<organism evidence="7">
    <name type="scientific">freshwater metagenome</name>
    <dbReference type="NCBI Taxonomy" id="449393"/>
    <lineage>
        <taxon>unclassified sequences</taxon>
        <taxon>metagenomes</taxon>
        <taxon>ecological metagenomes</taxon>
    </lineage>
</organism>
<evidence type="ECO:0000256" key="3">
    <source>
        <dbReference type="ARBA" id="ARBA00022771"/>
    </source>
</evidence>
<keyword evidence="1" id="KW-0479">Metal-binding</keyword>
<evidence type="ECO:0000259" key="6">
    <source>
        <dbReference type="PROSITE" id="PS50076"/>
    </source>
</evidence>
<dbReference type="SUPFAM" id="SSF49493">
    <property type="entry name" value="HSP40/DnaJ peptide-binding domain"/>
    <property type="match status" value="2"/>
</dbReference>
<accession>A0A6J6SEI8</accession>
<dbReference type="SMART" id="SM00271">
    <property type="entry name" value="DnaJ"/>
    <property type="match status" value="1"/>
</dbReference>
<dbReference type="PRINTS" id="PR00625">
    <property type="entry name" value="JDOMAIN"/>
</dbReference>